<evidence type="ECO:0000256" key="16">
    <source>
        <dbReference type="ARBA" id="ARBA00023316"/>
    </source>
</evidence>
<dbReference type="EMBL" id="SLUN01000003">
    <property type="protein sequence ID" value="TCL75264.1"/>
    <property type="molecule type" value="Genomic_DNA"/>
</dbReference>
<dbReference type="PROSITE" id="PS00844">
    <property type="entry name" value="DALA_DALA_LIGASE_2"/>
    <property type="match status" value="1"/>
</dbReference>
<feature type="active site" evidence="23">
    <location>
        <position position="17"/>
    </location>
</feature>
<feature type="binding site" evidence="25">
    <location>
        <position position="320"/>
    </location>
    <ligand>
        <name>Mg(2+)</name>
        <dbReference type="ChEBI" id="CHEBI:18420"/>
        <label>2</label>
    </ligand>
</feature>
<dbReference type="GO" id="GO:0046872">
    <property type="term" value="F:metal ion binding"/>
    <property type="evidence" value="ECO:0007669"/>
    <property type="project" value="UniProtKB-KW"/>
</dbReference>
<dbReference type="SUPFAM" id="SSF52440">
    <property type="entry name" value="PreATP-grasp domain"/>
    <property type="match status" value="1"/>
</dbReference>
<comment type="cofactor">
    <cofactor evidence="1">
        <name>Mn(2+)</name>
        <dbReference type="ChEBI" id="CHEBI:29035"/>
    </cofactor>
</comment>
<evidence type="ECO:0000256" key="22">
    <source>
        <dbReference type="HAMAP-Rule" id="MF_00047"/>
    </source>
</evidence>
<comment type="similarity">
    <text evidence="5 22">Belongs to the D-alanine--D-alanine ligase family.</text>
</comment>
<evidence type="ECO:0000256" key="2">
    <source>
        <dbReference type="ARBA" id="ARBA00003921"/>
    </source>
</evidence>
<dbReference type="GO" id="GO:0071555">
    <property type="term" value="P:cell wall organization"/>
    <property type="evidence" value="ECO:0007669"/>
    <property type="project" value="UniProtKB-KW"/>
</dbReference>
<dbReference type="InterPro" id="IPR013815">
    <property type="entry name" value="ATP_grasp_subdomain_1"/>
</dbReference>
<dbReference type="FunFam" id="3.30.1490.20:FF:000007">
    <property type="entry name" value="D-alanine--D-alanine ligase"/>
    <property type="match status" value="1"/>
</dbReference>
<dbReference type="PANTHER" id="PTHR23132:SF25">
    <property type="entry name" value="D-ALANINE--D-ALANINE LIGASE A"/>
    <property type="match status" value="1"/>
</dbReference>
<evidence type="ECO:0000256" key="3">
    <source>
        <dbReference type="ARBA" id="ARBA00004496"/>
    </source>
</evidence>
<dbReference type="GO" id="GO:0009252">
    <property type="term" value="P:peptidoglycan biosynthetic process"/>
    <property type="evidence" value="ECO:0007669"/>
    <property type="project" value="UniProtKB-UniRule"/>
</dbReference>
<keyword evidence="13 22" id="KW-0133">Cell shape</keyword>
<keyword evidence="10 24" id="KW-0547">Nucleotide-binding</keyword>
<evidence type="ECO:0000256" key="25">
    <source>
        <dbReference type="PIRSR" id="PIRSR039102-3"/>
    </source>
</evidence>
<evidence type="ECO:0000256" key="23">
    <source>
        <dbReference type="PIRSR" id="PIRSR039102-1"/>
    </source>
</evidence>
<dbReference type="Gene3D" id="3.30.1490.20">
    <property type="entry name" value="ATP-grasp fold, A domain"/>
    <property type="match status" value="1"/>
</dbReference>
<dbReference type="PROSITE" id="PS00843">
    <property type="entry name" value="DALA_DALA_LIGASE_1"/>
    <property type="match status" value="1"/>
</dbReference>
<feature type="binding site" evidence="24">
    <location>
        <begin position="186"/>
        <end position="188"/>
    </location>
    <ligand>
        <name>ATP</name>
        <dbReference type="ChEBI" id="CHEBI:30616"/>
    </ligand>
</feature>
<dbReference type="InterPro" id="IPR011095">
    <property type="entry name" value="Dala_Dala_lig_C"/>
</dbReference>
<protein>
    <recommendedName>
        <fullName evidence="19 22">D-alanine--D-alanine ligase</fullName>
        <ecNumber evidence="6 22">6.3.2.4</ecNumber>
    </recommendedName>
    <alternativeName>
        <fullName evidence="21 22">D-Ala-D-Ala ligase</fullName>
    </alternativeName>
    <alternativeName>
        <fullName evidence="20 22">D-alanylalanine synthetase</fullName>
    </alternativeName>
</protein>
<keyword evidence="14 22" id="KW-0573">Peptidoglycan synthesis</keyword>
<dbReference type="InterPro" id="IPR016185">
    <property type="entry name" value="PreATP-grasp_dom_sf"/>
</dbReference>
<evidence type="ECO:0000256" key="6">
    <source>
        <dbReference type="ARBA" id="ARBA00012216"/>
    </source>
</evidence>
<keyword evidence="8 22" id="KW-0436">Ligase</keyword>
<evidence type="ECO:0000256" key="13">
    <source>
        <dbReference type="ARBA" id="ARBA00022960"/>
    </source>
</evidence>
<dbReference type="SUPFAM" id="SSF56059">
    <property type="entry name" value="Glutathione synthetase ATP-binding domain-like"/>
    <property type="match status" value="1"/>
</dbReference>
<evidence type="ECO:0000256" key="8">
    <source>
        <dbReference type="ARBA" id="ARBA00022598"/>
    </source>
</evidence>
<evidence type="ECO:0000256" key="21">
    <source>
        <dbReference type="ARBA" id="ARBA00077154"/>
    </source>
</evidence>
<reference evidence="28 29" key="1">
    <citation type="submission" date="2019-03" db="EMBL/GenBank/DDBJ databases">
        <title>Genomic Encyclopedia of Type Strains, Phase IV (KMG-IV): sequencing the most valuable type-strain genomes for metagenomic binning, comparative biology and taxonomic classification.</title>
        <authorList>
            <person name="Goeker M."/>
        </authorList>
    </citation>
    <scope>NUCLEOTIDE SEQUENCE [LARGE SCALE GENOMIC DNA]</scope>
    <source>
        <strain evidence="28 29">LX-B</strain>
    </source>
</reference>
<dbReference type="UniPathway" id="UPA00219"/>
<dbReference type="InterPro" id="IPR000291">
    <property type="entry name" value="D-Ala_lig_Van_CS"/>
</dbReference>
<feature type="active site" evidence="23">
    <location>
        <position position="194"/>
    </location>
</feature>
<evidence type="ECO:0000256" key="4">
    <source>
        <dbReference type="ARBA" id="ARBA00004752"/>
    </source>
</evidence>
<dbReference type="AlphaFoldDB" id="A0A4R1S826"/>
<feature type="binding site" evidence="25">
    <location>
        <position position="318"/>
    </location>
    <ligand>
        <name>Mg(2+)</name>
        <dbReference type="ChEBI" id="CHEBI:18420"/>
        <label>2</label>
    </ligand>
</feature>
<gene>
    <name evidence="22" type="primary">ddl</name>
    <name evidence="28" type="ORF">EDC14_1003196</name>
</gene>
<dbReference type="GO" id="GO:0008716">
    <property type="term" value="F:D-alanine-D-alanine ligase activity"/>
    <property type="evidence" value="ECO:0007669"/>
    <property type="project" value="UniProtKB-UniRule"/>
</dbReference>
<evidence type="ECO:0000256" key="5">
    <source>
        <dbReference type="ARBA" id="ARBA00010871"/>
    </source>
</evidence>
<keyword evidence="9 25" id="KW-0479">Metal-binding</keyword>
<dbReference type="NCBIfam" id="NF002528">
    <property type="entry name" value="PRK01966.1-4"/>
    <property type="match status" value="1"/>
</dbReference>
<evidence type="ECO:0000256" key="14">
    <source>
        <dbReference type="ARBA" id="ARBA00022984"/>
    </source>
</evidence>
<evidence type="ECO:0000256" key="24">
    <source>
        <dbReference type="PIRSR" id="PIRSR039102-2"/>
    </source>
</evidence>
<dbReference type="Pfam" id="PF07478">
    <property type="entry name" value="Dala_Dala_lig_C"/>
    <property type="match status" value="1"/>
</dbReference>
<feature type="binding site" evidence="24">
    <location>
        <position position="141"/>
    </location>
    <ligand>
        <name>ATP</name>
        <dbReference type="ChEBI" id="CHEBI:30616"/>
    </ligand>
</feature>
<feature type="binding site" evidence="25">
    <location>
        <position position="304"/>
    </location>
    <ligand>
        <name>Mg(2+)</name>
        <dbReference type="ChEBI" id="CHEBI:18420"/>
        <label>1</label>
    </ligand>
</feature>
<evidence type="ECO:0000256" key="15">
    <source>
        <dbReference type="ARBA" id="ARBA00023211"/>
    </source>
</evidence>
<dbReference type="Gene3D" id="3.40.50.20">
    <property type="match status" value="1"/>
</dbReference>
<evidence type="ECO:0000256" key="20">
    <source>
        <dbReference type="ARBA" id="ARBA00076288"/>
    </source>
</evidence>
<dbReference type="NCBIfam" id="NF002526">
    <property type="entry name" value="PRK01966.1-2"/>
    <property type="match status" value="1"/>
</dbReference>
<evidence type="ECO:0000256" key="11">
    <source>
        <dbReference type="ARBA" id="ARBA00022840"/>
    </source>
</evidence>
<keyword evidence="12 25" id="KW-0460">Magnesium</keyword>
<feature type="binding site" evidence="24">
    <location>
        <begin position="194"/>
        <end position="195"/>
    </location>
    <ligand>
        <name>ATP</name>
        <dbReference type="ChEBI" id="CHEBI:30616"/>
    </ligand>
</feature>
<evidence type="ECO:0000313" key="28">
    <source>
        <dbReference type="EMBL" id="TCL75264.1"/>
    </source>
</evidence>
<keyword evidence="16 22" id="KW-0961">Cell wall biogenesis/degradation</keyword>
<evidence type="ECO:0000256" key="10">
    <source>
        <dbReference type="ARBA" id="ARBA00022741"/>
    </source>
</evidence>
<evidence type="ECO:0000256" key="12">
    <source>
        <dbReference type="ARBA" id="ARBA00022842"/>
    </source>
</evidence>
<dbReference type="GO" id="GO:0005829">
    <property type="term" value="C:cytosol"/>
    <property type="evidence" value="ECO:0007669"/>
    <property type="project" value="TreeGrafter"/>
</dbReference>
<keyword evidence="11 26" id="KW-0067">ATP-binding</keyword>
<proteinExistence type="inferred from homology"/>
<evidence type="ECO:0000256" key="17">
    <source>
        <dbReference type="ARBA" id="ARBA00047614"/>
    </source>
</evidence>
<evidence type="ECO:0000256" key="18">
    <source>
        <dbReference type="ARBA" id="ARBA00060592"/>
    </source>
</evidence>
<comment type="cofactor">
    <cofactor evidence="25">
        <name>Mg(2+)</name>
        <dbReference type="ChEBI" id="CHEBI:18420"/>
    </cofactor>
    <cofactor evidence="25">
        <name>Mn(2+)</name>
        <dbReference type="ChEBI" id="CHEBI:29035"/>
    </cofactor>
    <text evidence="25">Binds 2 magnesium or manganese ions per subunit.</text>
</comment>
<dbReference type="HAMAP" id="MF_00047">
    <property type="entry name" value="Dala_Dala_lig"/>
    <property type="match status" value="1"/>
</dbReference>
<feature type="binding site" evidence="24">
    <location>
        <begin position="224"/>
        <end position="231"/>
    </location>
    <ligand>
        <name>ATP</name>
        <dbReference type="ChEBI" id="CHEBI:30616"/>
    </ligand>
</feature>
<evidence type="ECO:0000256" key="1">
    <source>
        <dbReference type="ARBA" id="ARBA00001936"/>
    </source>
</evidence>
<dbReference type="Gene3D" id="3.30.470.20">
    <property type="entry name" value="ATP-grasp fold, B domain"/>
    <property type="match status" value="1"/>
</dbReference>
<organism evidence="28 29">
    <name type="scientific">Hydrogenispora ethanolica</name>
    <dbReference type="NCBI Taxonomy" id="1082276"/>
    <lineage>
        <taxon>Bacteria</taxon>
        <taxon>Bacillati</taxon>
        <taxon>Bacillota</taxon>
        <taxon>Hydrogenispora</taxon>
    </lineage>
</organism>
<dbReference type="EC" id="6.3.2.4" evidence="6 22"/>
<dbReference type="InterPro" id="IPR011127">
    <property type="entry name" value="Dala_Dala_lig_N"/>
</dbReference>
<dbReference type="PIRSF" id="PIRSF039102">
    <property type="entry name" value="Ddl/VanB"/>
    <property type="match status" value="1"/>
</dbReference>
<comment type="catalytic activity">
    <reaction evidence="17 22">
        <text>2 D-alanine + ATP = D-alanyl-D-alanine + ADP + phosphate + H(+)</text>
        <dbReference type="Rhea" id="RHEA:11224"/>
        <dbReference type="ChEBI" id="CHEBI:15378"/>
        <dbReference type="ChEBI" id="CHEBI:30616"/>
        <dbReference type="ChEBI" id="CHEBI:43474"/>
        <dbReference type="ChEBI" id="CHEBI:57416"/>
        <dbReference type="ChEBI" id="CHEBI:57822"/>
        <dbReference type="ChEBI" id="CHEBI:456216"/>
        <dbReference type="EC" id="6.3.2.4"/>
    </reaction>
</comment>
<dbReference type="InterPro" id="IPR005905">
    <property type="entry name" value="D_ala_D_ala"/>
</dbReference>
<dbReference type="Proteomes" id="UP000295008">
    <property type="component" value="Unassembled WGS sequence"/>
</dbReference>
<dbReference type="FunFam" id="3.30.470.20:FF:000008">
    <property type="entry name" value="D-alanine--D-alanine ligase"/>
    <property type="match status" value="1"/>
</dbReference>
<dbReference type="InterPro" id="IPR011761">
    <property type="entry name" value="ATP-grasp"/>
</dbReference>
<keyword evidence="7 22" id="KW-0963">Cytoplasm</keyword>
<evidence type="ECO:0000259" key="27">
    <source>
        <dbReference type="PROSITE" id="PS50975"/>
    </source>
</evidence>
<dbReference type="GO" id="GO:0005524">
    <property type="term" value="F:ATP binding"/>
    <property type="evidence" value="ECO:0007669"/>
    <property type="project" value="UniProtKB-UniRule"/>
</dbReference>
<name>A0A4R1S826_HYDET</name>
<keyword evidence="29" id="KW-1185">Reference proteome</keyword>
<dbReference type="NCBIfam" id="NF002378">
    <property type="entry name" value="PRK01372.1"/>
    <property type="match status" value="1"/>
</dbReference>
<feature type="binding site" evidence="24">
    <location>
        <begin position="317"/>
        <end position="318"/>
    </location>
    <ligand>
        <name>ATP</name>
        <dbReference type="ChEBI" id="CHEBI:30616"/>
    </ligand>
</feature>
<dbReference type="OrthoDB" id="9813261at2"/>
<feature type="binding site" evidence="25">
    <location>
        <position position="318"/>
    </location>
    <ligand>
        <name>Mg(2+)</name>
        <dbReference type="ChEBI" id="CHEBI:18420"/>
        <label>1</label>
    </ligand>
</feature>
<dbReference type="Pfam" id="PF01820">
    <property type="entry name" value="Dala_Dala_lig_N"/>
    <property type="match status" value="1"/>
</dbReference>
<evidence type="ECO:0000256" key="9">
    <source>
        <dbReference type="ARBA" id="ARBA00022723"/>
    </source>
</evidence>
<accession>A0A4R1S826</accession>
<dbReference type="NCBIfam" id="TIGR01205">
    <property type="entry name" value="D_ala_D_alaTIGR"/>
    <property type="match status" value="1"/>
</dbReference>
<dbReference type="PANTHER" id="PTHR23132">
    <property type="entry name" value="D-ALANINE--D-ALANINE LIGASE"/>
    <property type="match status" value="1"/>
</dbReference>
<evidence type="ECO:0000256" key="19">
    <source>
        <dbReference type="ARBA" id="ARBA00068427"/>
    </source>
</evidence>
<dbReference type="PROSITE" id="PS50975">
    <property type="entry name" value="ATP_GRASP"/>
    <property type="match status" value="1"/>
</dbReference>
<feature type="domain" description="ATP-grasp" evidence="27">
    <location>
        <begin position="145"/>
        <end position="351"/>
    </location>
</feature>
<evidence type="ECO:0000313" key="29">
    <source>
        <dbReference type="Proteomes" id="UP000295008"/>
    </source>
</evidence>
<evidence type="ECO:0000256" key="7">
    <source>
        <dbReference type="ARBA" id="ARBA00022490"/>
    </source>
</evidence>
<evidence type="ECO:0000256" key="26">
    <source>
        <dbReference type="PROSITE-ProRule" id="PRU00409"/>
    </source>
</evidence>
<comment type="function">
    <text evidence="2 22">Cell wall formation.</text>
</comment>
<comment type="pathway">
    <text evidence="18">Glycan biosynthesis.</text>
</comment>
<comment type="subcellular location">
    <subcellularLocation>
        <location evidence="3 22">Cytoplasm</location>
    </subcellularLocation>
</comment>
<feature type="active site" evidence="23">
    <location>
        <position position="329"/>
    </location>
</feature>
<comment type="caution">
    <text evidence="28">The sequence shown here is derived from an EMBL/GenBank/DDBJ whole genome shotgun (WGS) entry which is preliminary data.</text>
</comment>
<comment type="pathway">
    <text evidence="4 22">Cell wall biogenesis; peptidoglycan biosynthesis.</text>
</comment>
<dbReference type="GO" id="GO:0008360">
    <property type="term" value="P:regulation of cell shape"/>
    <property type="evidence" value="ECO:0007669"/>
    <property type="project" value="UniProtKB-KW"/>
</dbReference>
<sequence>MVSKIRVGLIYGGKSGEHEVSVLSANSVLAAIDRQKYELYPIAITRDGRWLPGQSPRPLVESQELQVRLLEDRDAGETAAVIPLENQRGQLLSTLGEHVDVIFPVMHGPFGEDGTIQGLLEIAGIPYVGGGVLASAVGMDKAIMKAVFLQAGLPVGPYLVYLRKEWESNPERVMAEIGSKLGFPCFVKPANLGSSVGISKAHDPGELRAALDLAAEYDRKIVVEAMIRGCEIECSVLGNDEPIASLPGEIIPCTEFYGYEAKYILNDSKLVIPAELPPELIQKVQDLAVRSFKAIDCAGLARVDFFVEAAAGRIVVNEINTLPGFTKISMYPKLWEASGIGYSELIDRLLQLALERYEDKQRNKV</sequence>
<keyword evidence="15 25" id="KW-0464">Manganese</keyword>